<reference evidence="5" key="2">
    <citation type="submission" date="2016-10" db="EMBL/GenBank/DDBJ databases">
        <authorList>
            <person name="Varghese N."/>
            <person name="Submissions S."/>
        </authorList>
    </citation>
    <scope>NUCLEOTIDE SEQUENCE [LARGE SCALE GENOMIC DNA]</scope>
    <source>
        <strain evidence="5">CPCC 202695</strain>
    </source>
</reference>
<evidence type="ECO:0000256" key="1">
    <source>
        <dbReference type="SAM" id="SignalP"/>
    </source>
</evidence>
<gene>
    <name evidence="3" type="ORF">BCL57_002621</name>
    <name evidence="4" type="ORF">SAMN04489721_1553</name>
</gene>
<evidence type="ECO:0000313" key="3">
    <source>
        <dbReference type="EMBL" id="MCP2368448.1"/>
    </source>
</evidence>
<evidence type="ECO:0000313" key="4">
    <source>
        <dbReference type="EMBL" id="SDS58115.1"/>
    </source>
</evidence>
<evidence type="ECO:0000313" key="6">
    <source>
        <dbReference type="Proteomes" id="UP000893823"/>
    </source>
</evidence>
<keyword evidence="6" id="KW-1185">Reference proteome</keyword>
<dbReference type="EMBL" id="LT629755">
    <property type="protein sequence ID" value="SDS58115.1"/>
    <property type="molecule type" value="Genomic_DNA"/>
</dbReference>
<feature type="chain" id="PRO_5009261062" evidence="1">
    <location>
        <begin position="31"/>
        <end position="149"/>
    </location>
</feature>
<name>A0A1H1TCS2_9MICO</name>
<organism evidence="4 5">
    <name type="scientific">Agromyces flavus</name>
    <dbReference type="NCBI Taxonomy" id="589382"/>
    <lineage>
        <taxon>Bacteria</taxon>
        <taxon>Bacillati</taxon>
        <taxon>Actinomycetota</taxon>
        <taxon>Actinomycetes</taxon>
        <taxon>Micrococcales</taxon>
        <taxon>Microbacteriaceae</taxon>
        <taxon>Agromyces</taxon>
    </lineage>
</organism>
<reference evidence="3" key="3">
    <citation type="submission" date="2022-06" db="EMBL/GenBank/DDBJ databases">
        <title>Genomic Encyclopedia of Type Strains, Phase III (KMG-III): the genomes of soil and plant-associated and newly described type strains.</title>
        <authorList>
            <person name="Whitman W."/>
        </authorList>
    </citation>
    <scope>NUCLEOTIDE SEQUENCE</scope>
    <source>
        <strain evidence="3">CPCC 202695</strain>
    </source>
</reference>
<dbReference type="Proteomes" id="UP000199482">
    <property type="component" value="Chromosome I"/>
</dbReference>
<accession>A0A1H1TCS2</accession>
<keyword evidence="1" id="KW-0732">Signal</keyword>
<dbReference type="EMBL" id="SODL02000004">
    <property type="protein sequence ID" value="MCP2368448.1"/>
    <property type="molecule type" value="Genomic_DNA"/>
</dbReference>
<reference evidence="4" key="1">
    <citation type="submission" date="2016-10" db="EMBL/GenBank/DDBJ databases">
        <authorList>
            <person name="de Groot N.N."/>
        </authorList>
    </citation>
    <scope>NUCLEOTIDE SEQUENCE [LARGE SCALE GENOMIC DNA]</scope>
    <source>
        <strain evidence="4">CPCC 202695</strain>
    </source>
</reference>
<dbReference type="RefSeq" id="WP_092670700.1">
    <property type="nucleotide sequence ID" value="NZ_BMDN01000004.1"/>
</dbReference>
<dbReference type="STRING" id="589382.SAMN04489721_1553"/>
<dbReference type="OrthoDB" id="8901345at2"/>
<dbReference type="SMART" id="SM00754">
    <property type="entry name" value="CHRD"/>
    <property type="match status" value="1"/>
</dbReference>
<protein>
    <submittedName>
        <fullName evidence="4">CHRD domain-containing protein</fullName>
    </submittedName>
</protein>
<evidence type="ECO:0000259" key="2">
    <source>
        <dbReference type="SMART" id="SM00754"/>
    </source>
</evidence>
<feature type="signal peptide" evidence="1">
    <location>
        <begin position="1"/>
        <end position="30"/>
    </location>
</feature>
<dbReference type="PROSITE" id="PS51257">
    <property type="entry name" value="PROKAR_LIPOPROTEIN"/>
    <property type="match status" value="1"/>
</dbReference>
<sequence length="149" mass="15200">MRTTRTIRLGALGLAAAAACTVAVAGPANAVDPGRGTSVIALNTGQEVTDARGGAHGLFLYTIDGDELCYTLEVSGLTEPAVAAHIHLAPRGTAGDVVVPLTVEPSTDFVTEACVTDSDVPAIADDPAAYYVNVHTSTYPGGEIRGQLH</sequence>
<evidence type="ECO:0000313" key="5">
    <source>
        <dbReference type="Proteomes" id="UP000199482"/>
    </source>
</evidence>
<dbReference type="Pfam" id="PF07452">
    <property type="entry name" value="CHRD"/>
    <property type="match status" value="1"/>
</dbReference>
<dbReference type="AlphaFoldDB" id="A0A1H1TCS2"/>
<feature type="domain" description="CHRD" evidence="2">
    <location>
        <begin position="38"/>
        <end position="149"/>
    </location>
</feature>
<dbReference type="Proteomes" id="UP000893823">
    <property type="component" value="Unassembled WGS sequence"/>
</dbReference>
<proteinExistence type="predicted"/>
<dbReference type="InterPro" id="IPR010895">
    <property type="entry name" value="CHRD"/>
</dbReference>